<dbReference type="EMBL" id="JAIWYP010000001">
    <property type="protein sequence ID" value="KAH3885104.1"/>
    <property type="molecule type" value="Genomic_DNA"/>
</dbReference>
<protein>
    <submittedName>
        <fullName evidence="1">Uncharacterized protein</fullName>
    </submittedName>
</protein>
<organism evidence="1 2">
    <name type="scientific">Dreissena polymorpha</name>
    <name type="common">Zebra mussel</name>
    <name type="synonym">Mytilus polymorpha</name>
    <dbReference type="NCBI Taxonomy" id="45954"/>
    <lineage>
        <taxon>Eukaryota</taxon>
        <taxon>Metazoa</taxon>
        <taxon>Spiralia</taxon>
        <taxon>Lophotrochozoa</taxon>
        <taxon>Mollusca</taxon>
        <taxon>Bivalvia</taxon>
        <taxon>Autobranchia</taxon>
        <taxon>Heteroconchia</taxon>
        <taxon>Euheterodonta</taxon>
        <taxon>Imparidentia</taxon>
        <taxon>Neoheterodontei</taxon>
        <taxon>Myida</taxon>
        <taxon>Dreissenoidea</taxon>
        <taxon>Dreissenidae</taxon>
        <taxon>Dreissena</taxon>
    </lineage>
</organism>
<comment type="caution">
    <text evidence="1">The sequence shown here is derived from an EMBL/GenBank/DDBJ whole genome shotgun (WGS) entry which is preliminary data.</text>
</comment>
<reference evidence="1" key="1">
    <citation type="journal article" date="2019" name="bioRxiv">
        <title>The Genome of the Zebra Mussel, Dreissena polymorpha: A Resource for Invasive Species Research.</title>
        <authorList>
            <person name="McCartney M.A."/>
            <person name="Auch B."/>
            <person name="Kono T."/>
            <person name="Mallez S."/>
            <person name="Zhang Y."/>
            <person name="Obille A."/>
            <person name="Becker A."/>
            <person name="Abrahante J.E."/>
            <person name="Garbe J."/>
            <person name="Badalamenti J.P."/>
            <person name="Herman A."/>
            <person name="Mangelson H."/>
            <person name="Liachko I."/>
            <person name="Sullivan S."/>
            <person name="Sone E.D."/>
            <person name="Koren S."/>
            <person name="Silverstein K.A.T."/>
            <person name="Beckman K.B."/>
            <person name="Gohl D.M."/>
        </authorList>
    </citation>
    <scope>NUCLEOTIDE SEQUENCE</scope>
    <source>
        <strain evidence="1">Duluth1</strain>
        <tissue evidence="1">Whole animal</tissue>
    </source>
</reference>
<evidence type="ECO:0000313" key="2">
    <source>
        <dbReference type="Proteomes" id="UP000828390"/>
    </source>
</evidence>
<name>A0A9D4RXX2_DREPO</name>
<dbReference type="AlphaFoldDB" id="A0A9D4RXX2"/>
<sequence length="702" mass="80635">MILQEAKNVQDTVDIFVFREDVNVCTPEIAVKFDVTHSTQNRDSHQQHEDTKIILSKPEFVGIFPPSAMDDSRVETKEISWRKDQSMMKGFPCAVVVFVFSTDKCLQDLSNNTHFAQHDTNILGYNTTMETCYRTTEGILQRMTHEDTKSFAENIQRVFEEIIIDIFLKIEILIDKFSLRDGKTLPSSIDELLEERIRRILSNRLMMQEIEGSDKEHESSVFPETIDQSEPPKRTLIAVVKIQTRCTLVETLSIKNGLSQAVILSSLAELRFDDQLVVICRKVFVQKETEDFLKDIICKTDRYLKWKSNKFAQTFKTKSSKLFETADNYIQSKVEFIQKLNRLKFELHGILQMTPVHTGTVIPKIPSMDVRLQKEIMRVPNVQFCGHVYGKLTIYVTDRKRVNEKDIWNLLRKHNYLHGYKIQEVVSTVQAGSDIRCGHHLRVRGFGNCTDFSLGCFVHLDFGAGGSLDDVYAISCGHCICNGCYTVLASYRGHMHEFGKVDCLLDKSRYLDIVAIKVSTSFTKICNFNFKQPQHVETDARLTYYQGTNYDRLEVYKYGHGSGLTTGIVVSSDTVIKTVDDQENYHTDDFMYQILVEPMTDVTQGTPFSKKGDSGSIICVYGPANDCVEALALLCGSFEDRETKAYICTYGSHFERLITEFGRQCHMKVTLVEKYRLFPYLHLTTRAMMRKACFWIRLEYAG</sequence>
<gene>
    <name evidence="1" type="ORF">DPMN_009093</name>
</gene>
<evidence type="ECO:0000313" key="1">
    <source>
        <dbReference type="EMBL" id="KAH3885104.1"/>
    </source>
</evidence>
<keyword evidence="2" id="KW-1185">Reference proteome</keyword>
<accession>A0A9D4RXX2</accession>
<reference evidence="1" key="2">
    <citation type="submission" date="2020-11" db="EMBL/GenBank/DDBJ databases">
        <authorList>
            <person name="McCartney M.A."/>
            <person name="Auch B."/>
            <person name="Kono T."/>
            <person name="Mallez S."/>
            <person name="Becker A."/>
            <person name="Gohl D.M."/>
            <person name="Silverstein K.A.T."/>
            <person name="Koren S."/>
            <person name="Bechman K.B."/>
            <person name="Herman A."/>
            <person name="Abrahante J.E."/>
            <person name="Garbe J."/>
        </authorList>
    </citation>
    <scope>NUCLEOTIDE SEQUENCE</scope>
    <source>
        <strain evidence="1">Duluth1</strain>
        <tissue evidence="1">Whole animal</tissue>
    </source>
</reference>
<dbReference type="Proteomes" id="UP000828390">
    <property type="component" value="Unassembled WGS sequence"/>
</dbReference>
<proteinExistence type="predicted"/>